<dbReference type="InterPro" id="IPR037058">
    <property type="entry name" value="Falgellar_hook_FlgE_sf"/>
</dbReference>
<dbReference type="InterPro" id="IPR037925">
    <property type="entry name" value="FlgE/F/G-like"/>
</dbReference>
<dbReference type="OrthoDB" id="8578401at2"/>
<dbReference type="InterPro" id="IPR010930">
    <property type="entry name" value="Flg_bb/hook_C_dom"/>
</dbReference>
<keyword evidence="10" id="KW-1185">Reference proteome</keyword>
<evidence type="ECO:0000256" key="3">
    <source>
        <dbReference type="ARBA" id="ARBA00023143"/>
    </source>
</evidence>
<keyword evidence="9" id="KW-0966">Cell projection</keyword>
<dbReference type="Proteomes" id="UP000023435">
    <property type="component" value="Unassembled WGS sequence"/>
</dbReference>
<dbReference type="GO" id="GO:0030694">
    <property type="term" value="C:bacterial-type flagellum basal body, rod"/>
    <property type="evidence" value="ECO:0007669"/>
    <property type="project" value="UniProtKB-UniRule"/>
</dbReference>
<evidence type="ECO:0000256" key="1">
    <source>
        <dbReference type="ARBA" id="ARBA00004117"/>
    </source>
</evidence>
<dbReference type="Pfam" id="PF22692">
    <property type="entry name" value="LlgE_F_G_D1"/>
    <property type="match status" value="1"/>
</dbReference>
<evidence type="ECO:0000259" key="6">
    <source>
        <dbReference type="Pfam" id="PF06429"/>
    </source>
</evidence>
<dbReference type="RefSeq" id="WP_036101697.1">
    <property type="nucleotide sequence ID" value="NZ_JAJA02000001.1"/>
</dbReference>
<comment type="similarity">
    <text evidence="2 4">Belongs to the flagella basal body rod proteins family.</text>
</comment>
<dbReference type="NCBIfam" id="TIGR02490">
    <property type="entry name" value="flgF"/>
    <property type="match status" value="1"/>
</dbReference>
<proteinExistence type="inferred from homology"/>
<evidence type="ECO:0000259" key="5">
    <source>
        <dbReference type="Pfam" id="PF00460"/>
    </source>
</evidence>
<dbReference type="Pfam" id="PF06429">
    <property type="entry name" value="Flg_bbr_C"/>
    <property type="match status" value="1"/>
</dbReference>
<dbReference type="PROSITE" id="PS00588">
    <property type="entry name" value="FLAGELLA_BB_ROD"/>
    <property type="match status" value="1"/>
</dbReference>
<keyword evidence="9" id="KW-0969">Cilium</keyword>
<evidence type="ECO:0000259" key="8">
    <source>
        <dbReference type="Pfam" id="PF22692"/>
    </source>
</evidence>
<protein>
    <recommendedName>
        <fullName evidence="4">Flagellar basal-body rod protein FlgF</fullName>
    </recommendedName>
</protein>
<evidence type="ECO:0000256" key="4">
    <source>
        <dbReference type="RuleBase" id="RU362116"/>
    </source>
</evidence>
<dbReference type="InterPro" id="IPR053967">
    <property type="entry name" value="LlgE_F_G-like_D1"/>
</dbReference>
<sequence length="388" mass="41949">MFQALFNSLSGLFSFSRGLNTISNNVSNMNTPGFRGSDAFFENVRGGLGSRISGEGMRTEPGDIRQTGNATDMAVDGDGYFILRDRSGELHYTRAGQFRFNEKGVLVDTVSDYEVMGYDGDGNLAAIDLTPMRTLPPELTSKVNFKGTLTPSMTTPYTITSIDVFDSNGTARRLSAVFTRTSANNMPAEFNVVIKDSTDATIATHTLKFDTLGTPTRETNEFTAQFAFGGATPQPVTFNFGTPGGFDGIYSFSGGSVNVTATVADGHAILGYNDVAFDEKGVLQLSYSAKEKRQGPRLALASLPNESSLKLDGGRLVSGPSVQDKELGRPGESRYGRIVGRSLELSNIDLTREFADMIIIQRGYQASSRVMTVSNEMIEQLYNSTRGS</sequence>
<feature type="domain" description="Flagellar hook protein FlgE D2" evidence="7">
    <location>
        <begin position="151"/>
        <end position="267"/>
    </location>
</feature>
<feature type="domain" description="Flagellar basal-body/hook protein C-terminal" evidence="6">
    <location>
        <begin position="342"/>
        <end position="381"/>
    </location>
</feature>
<feature type="domain" description="Flagellar basal body rod protein N-terminal" evidence="5">
    <location>
        <begin position="8"/>
        <end position="35"/>
    </location>
</feature>
<comment type="caution">
    <text evidence="9">The sequence shown here is derived from an EMBL/GenBank/DDBJ whole genome shotgun (WGS) entry which is preliminary data.</text>
</comment>
<name>A0A108U7P9_9GAMM</name>
<comment type="subcellular location">
    <subcellularLocation>
        <location evidence="1 4">Bacterial flagellum basal body</location>
    </subcellularLocation>
</comment>
<keyword evidence="3 4" id="KW-0975">Bacterial flagellum</keyword>
<dbReference type="InterPro" id="IPR011491">
    <property type="entry name" value="FlgE_D2"/>
</dbReference>
<dbReference type="Pfam" id="PF00460">
    <property type="entry name" value="Flg_bb_rod"/>
    <property type="match status" value="1"/>
</dbReference>
<dbReference type="SUPFAM" id="SSF117143">
    <property type="entry name" value="Flagellar hook protein flgE"/>
    <property type="match status" value="1"/>
</dbReference>
<dbReference type="InterPro" id="IPR020013">
    <property type="entry name" value="Flagellar_FlgE/F/G"/>
</dbReference>
<evidence type="ECO:0000313" key="10">
    <source>
        <dbReference type="Proteomes" id="UP000023435"/>
    </source>
</evidence>
<organism evidence="9 10">
    <name type="scientific">Lysobacter capsici AZ78</name>
    <dbReference type="NCBI Taxonomy" id="1444315"/>
    <lineage>
        <taxon>Bacteria</taxon>
        <taxon>Pseudomonadati</taxon>
        <taxon>Pseudomonadota</taxon>
        <taxon>Gammaproteobacteria</taxon>
        <taxon>Lysobacterales</taxon>
        <taxon>Lysobacteraceae</taxon>
        <taxon>Lysobacter</taxon>
    </lineage>
</organism>
<feature type="domain" description="Flagellar hook protein FlgE/F/G-like D1" evidence="8">
    <location>
        <begin position="74"/>
        <end position="117"/>
    </location>
</feature>
<accession>A0A108U7P9</accession>
<dbReference type="NCBIfam" id="TIGR03506">
    <property type="entry name" value="FlgEFG_subfam"/>
    <property type="match status" value="1"/>
</dbReference>
<evidence type="ECO:0000256" key="2">
    <source>
        <dbReference type="ARBA" id="ARBA00009677"/>
    </source>
</evidence>
<dbReference type="PANTHER" id="PTHR30435">
    <property type="entry name" value="FLAGELLAR PROTEIN"/>
    <property type="match status" value="1"/>
</dbReference>
<dbReference type="EMBL" id="JAJA02000001">
    <property type="protein sequence ID" value="KWS04067.1"/>
    <property type="molecule type" value="Genomic_DNA"/>
</dbReference>
<gene>
    <name evidence="9" type="ORF">AZ78_1616</name>
</gene>
<dbReference type="InterPro" id="IPR019776">
    <property type="entry name" value="Flagellar_basal_body_rod_CS"/>
</dbReference>
<dbReference type="GO" id="GO:0009424">
    <property type="term" value="C:bacterial-type flagellum hook"/>
    <property type="evidence" value="ECO:0007669"/>
    <property type="project" value="TreeGrafter"/>
</dbReference>
<dbReference type="Gene3D" id="2.60.98.20">
    <property type="entry name" value="Flagellar hook protein FlgE"/>
    <property type="match status" value="1"/>
</dbReference>
<dbReference type="GO" id="GO:0005829">
    <property type="term" value="C:cytosol"/>
    <property type="evidence" value="ECO:0007669"/>
    <property type="project" value="TreeGrafter"/>
</dbReference>
<evidence type="ECO:0000259" key="7">
    <source>
        <dbReference type="Pfam" id="PF07559"/>
    </source>
</evidence>
<dbReference type="AlphaFoldDB" id="A0A108U7P9"/>
<dbReference type="InterPro" id="IPR012836">
    <property type="entry name" value="FlgF"/>
</dbReference>
<comment type="subunit">
    <text evidence="4">The basal body constitutes a major portion of the flagellar organelle and consists of five rings (E,L,P,S, and M) mounted on a central rod. The rod consists of about 26 subunits of FlgG in the distal portion, and FlgB, FlgC and FlgF are thought to build up the proximal portion of the rod with about 6 subunits each.</text>
</comment>
<dbReference type="Pfam" id="PF07559">
    <property type="entry name" value="FlgE_D2"/>
    <property type="match status" value="1"/>
</dbReference>
<dbReference type="GO" id="GO:0071978">
    <property type="term" value="P:bacterial-type flagellum-dependent swarming motility"/>
    <property type="evidence" value="ECO:0007669"/>
    <property type="project" value="TreeGrafter"/>
</dbReference>
<dbReference type="PANTHER" id="PTHR30435:SF1">
    <property type="entry name" value="FLAGELLAR HOOK PROTEIN FLGE"/>
    <property type="match status" value="1"/>
</dbReference>
<keyword evidence="9" id="KW-0282">Flagellum</keyword>
<dbReference type="InterPro" id="IPR001444">
    <property type="entry name" value="Flag_bb_rod_N"/>
</dbReference>
<evidence type="ECO:0000313" key="9">
    <source>
        <dbReference type="EMBL" id="KWS04067.1"/>
    </source>
</evidence>
<reference evidence="9 10" key="1">
    <citation type="journal article" date="2014" name="Genome Announc.">
        <title>Draft Genome Sequence of Lysobacter capsici AZ78, a Bacterium Antagonistic to Plant-Pathogenic Oomycetes.</title>
        <authorList>
            <person name="Puopolo G."/>
            <person name="Sonego P."/>
            <person name="Engelen K."/>
            <person name="Pertot I."/>
        </authorList>
    </citation>
    <scope>NUCLEOTIDE SEQUENCE [LARGE SCALE GENOMIC DNA]</scope>
    <source>
        <strain evidence="9 10">AZ78</strain>
    </source>
</reference>